<dbReference type="Proteomes" id="UP001153678">
    <property type="component" value="Unassembled WGS sequence"/>
</dbReference>
<gene>
    <name evidence="1" type="ORF">FWILDA_LOCUS16473</name>
</gene>
<sequence>MAEVWEDSTEDNINLKVYRENFRRPFDEPEGPITWHQNIRGLFTENNARCMISKNINLSSYDSVKDNAKPIYIKLSRKEMPPGDPWSDYQIGLFKRWMDGDGHGENKCLLGDVPSATDYSKKIRDAPLRYQFPETLPDDFIPTFYQNIKPLFTVCDQKFGKEDYQVDIMDYEQVRNQAKKHVQGDKNKNIINDIVNNVFPTGSQWPSTWKNVLNRWIKYDCKIGEVPIGQESL</sequence>
<dbReference type="AlphaFoldDB" id="A0A9W4WXP8"/>
<comment type="caution">
    <text evidence="1">The sequence shown here is derived from an EMBL/GenBank/DDBJ whole genome shotgun (WGS) entry which is preliminary data.</text>
</comment>
<accession>A0A9W4WXP8</accession>
<proteinExistence type="predicted"/>
<evidence type="ECO:0000313" key="2">
    <source>
        <dbReference type="Proteomes" id="UP001153678"/>
    </source>
</evidence>
<evidence type="ECO:0000313" key="1">
    <source>
        <dbReference type="EMBL" id="CAI2194234.1"/>
    </source>
</evidence>
<reference evidence="1" key="1">
    <citation type="submission" date="2022-08" db="EMBL/GenBank/DDBJ databases">
        <authorList>
            <person name="Kallberg Y."/>
            <person name="Tangrot J."/>
            <person name="Rosling A."/>
        </authorList>
    </citation>
    <scope>NUCLEOTIDE SEQUENCE</scope>
    <source>
        <strain evidence="1">Wild A</strain>
    </source>
</reference>
<dbReference type="OrthoDB" id="10057598at2759"/>
<name>A0A9W4WXP8_9GLOM</name>
<dbReference type="EMBL" id="CAMKVN010010607">
    <property type="protein sequence ID" value="CAI2194234.1"/>
    <property type="molecule type" value="Genomic_DNA"/>
</dbReference>
<keyword evidence="2" id="KW-1185">Reference proteome</keyword>
<protein>
    <submittedName>
        <fullName evidence="1">10882_t:CDS:1</fullName>
    </submittedName>
</protein>
<organism evidence="1 2">
    <name type="scientific">Funneliformis geosporum</name>
    <dbReference type="NCBI Taxonomy" id="1117311"/>
    <lineage>
        <taxon>Eukaryota</taxon>
        <taxon>Fungi</taxon>
        <taxon>Fungi incertae sedis</taxon>
        <taxon>Mucoromycota</taxon>
        <taxon>Glomeromycotina</taxon>
        <taxon>Glomeromycetes</taxon>
        <taxon>Glomerales</taxon>
        <taxon>Glomeraceae</taxon>
        <taxon>Funneliformis</taxon>
    </lineage>
</organism>